<comment type="similarity">
    <text evidence="1">Belongs to the short-chain dehydrogenases/reductases (SDR) family.</text>
</comment>
<dbReference type="Gene3D" id="3.40.50.720">
    <property type="entry name" value="NAD(P)-binding Rossmann-like Domain"/>
    <property type="match status" value="1"/>
</dbReference>
<evidence type="ECO:0000313" key="4">
    <source>
        <dbReference type="Proteomes" id="UP000032067"/>
    </source>
</evidence>
<accession>A0A0D0M2J1</accession>
<evidence type="ECO:0000256" key="2">
    <source>
        <dbReference type="ARBA" id="ARBA00023002"/>
    </source>
</evidence>
<dbReference type="InterPro" id="IPR036291">
    <property type="entry name" value="NAD(P)-bd_dom_sf"/>
</dbReference>
<reference evidence="3 4" key="1">
    <citation type="submission" date="2014-12" db="EMBL/GenBank/DDBJ databases">
        <title>16Stimator: statistical estimation of ribosomal gene copy numbers from draft genome assemblies.</title>
        <authorList>
            <person name="Perisin M.A."/>
            <person name="Vetter M."/>
            <person name="Gilbert J.A."/>
            <person name="Bergelson J."/>
        </authorList>
    </citation>
    <scope>NUCLEOTIDE SEQUENCE [LARGE SCALE GENOMIC DNA]</scope>
    <source>
        <strain evidence="3 4">MEDvA23</strain>
    </source>
</reference>
<dbReference type="PRINTS" id="PR00081">
    <property type="entry name" value="GDHRDH"/>
</dbReference>
<dbReference type="PRINTS" id="PR00080">
    <property type="entry name" value="SDRFAMILY"/>
</dbReference>
<dbReference type="CDD" id="cd05233">
    <property type="entry name" value="SDR_c"/>
    <property type="match status" value="1"/>
</dbReference>
<evidence type="ECO:0000256" key="1">
    <source>
        <dbReference type="ARBA" id="ARBA00006484"/>
    </source>
</evidence>
<dbReference type="Pfam" id="PF13561">
    <property type="entry name" value="adh_short_C2"/>
    <property type="match status" value="1"/>
</dbReference>
<dbReference type="InterPro" id="IPR002347">
    <property type="entry name" value="SDR_fam"/>
</dbReference>
<dbReference type="OrthoDB" id="9789398at2"/>
<sequence length="266" mass="27919">MTTATPASPASPASPYTARYPSLAGRTVFISGGASGIGEALVRAFHAQGAKVGFCDLDTAAGTALAAQLQGDAPALFAACDVTDTAALSATIAAVRARFGPIGVLLNNAANDRRHEMADVTSDDFDRLVAVNIKHQFFAAQAVAEDMRALGGGSIVNFGSISWMMKGRGYPVYQACKAGVRGLTRSLARDLGKQNIRVNTIMPGWVMTERQIKLWVKPESAAEIDAAQCLPGRVMAEDIAAMALFLAADDSKMCTAQDYVVDAGWT</sequence>
<dbReference type="PANTHER" id="PTHR24321">
    <property type="entry name" value="DEHYDROGENASES, SHORT CHAIN"/>
    <property type="match status" value="1"/>
</dbReference>
<protein>
    <submittedName>
        <fullName evidence="3">3-oxoacyl-ACP reductase</fullName>
    </submittedName>
</protein>
<dbReference type="RefSeq" id="WP_042577457.1">
    <property type="nucleotide sequence ID" value="NZ_JXQQ01000008.1"/>
</dbReference>
<dbReference type="GO" id="GO:0016491">
    <property type="term" value="F:oxidoreductase activity"/>
    <property type="evidence" value="ECO:0007669"/>
    <property type="project" value="UniProtKB-KW"/>
</dbReference>
<keyword evidence="2" id="KW-0560">Oxidoreductase</keyword>
<dbReference type="FunFam" id="3.40.50.720:FF:000084">
    <property type="entry name" value="Short-chain dehydrogenase reductase"/>
    <property type="match status" value="1"/>
</dbReference>
<dbReference type="AlphaFoldDB" id="A0A0D0M2J1"/>
<dbReference type="PANTHER" id="PTHR24321:SF8">
    <property type="entry name" value="ESTRADIOL 17-BETA-DEHYDROGENASE 8-RELATED"/>
    <property type="match status" value="1"/>
</dbReference>
<dbReference type="EMBL" id="JXQQ01000008">
    <property type="protein sequence ID" value="KIQ35903.1"/>
    <property type="molecule type" value="Genomic_DNA"/>
</dbReference>
<dbReference type="SUPFAM" id="SSF51735">
    <property type="entry name" value="NAD(P)-binding Rossmann-fold domains"/>
    <property type="match status" value="1"/>
</dbReference>
<evidence type="ECO:0000313" key="3">
    <source>
        <dbReference type="EMBL" id="KIQ35903.1"/>
    </source>
</evidence>
<gene>
    <name evidence="3" type="ORF">RT97_03825</name>
</gene>
<organism evidence="3 4">
    <name type="scientific">Variovorax paradoxus</name>
    <dbReference type="NCBI Taxonomy" id="34073"/>
    <lineage>
        <taxon>Bacteria</taxon>
        <taxon>Pseudomonadati</taxon>
        <taxon>Pseudomonadota</taxon>
        <taxon>Betaproteobacteria</taxon>
        <taxon>Burkholderiales</taxon>
        <taxon>Comamonadaceae</taxon>
        <taxon>Variovorax</taxon>
    </lineage>
</organism>
<dbReference type="Proteomes" id="UP000032067">
    <property type="component" value="Unassembled WGS sequence"/>
</dbReference>
<name>A0A0D0M2J1_VARPD</name>
<proteinExistence type="inferred from homology"/>
<comment type="caution">
    <text evidence="3">The sequence shown here is derived from an EMBL/GenBank/DDBJ whole genome shotgun (WGS) entry which is preliminary data.</text>
</comment>